<accession>A0A0F4NQQ4</accession>
<organism evidence="4 5">
    <name type="scientific">Vibrio galatheae</name>
    <dbReference type="NCBI Taxonomy" id="579748"/>
    <lineage>
        <taxon>Bacteria</taxon>
        <taxon>Pseudomonadati</taxon>
        <taxon>Pseudomonadota</taxon>
        <taxon>Gammaproteobacteria</taxon>
        <taxon>Vibrionales</taxon>
        <taxon>Vibrionaceae</taxon>
        <taxon>Vibrio</taxon>
    </lineage>
</organism>
<sequence>MQHRIRAAGIVIKEGAMLLLKVKDFSGEYWIPPGGGMEAEDRSSKACVKREFKEEAGIDVQVGELICVREFFETQSQRYNAEFFYLIDGFLGTPHLGNLSGLNDEGYIQSVQWVPIPQLPDLRIYPPQLKNKLIDLIEAERFSTHLGSYIQGHNEDIDQL</sequence>
<dbReference type="CDD" id="cd18880">
    <property type="entry name" value="NUDIX_ADPRase"/>
    <property type="match status" value="1"/>
</dbReference>
<gene>
    <name evidence="4" type="ORF">TW81_00880</name>
</gene>
<evidence type="ECO:0000256" key="2">
    <source>
        <dbReference type="ARBA" id="ARBA00022801"/>
    </source>
</evidence>
<dbReference type="PROSITE" id="PS51462">
    <property type="entry name" value="NUDIX"/>
    <property type="match status" value="1"/>
</dbReference>
<protein>
    <submittedName>
        <fullName evidence="4">Pyrophosphatase</fullName>
    </submittedName>
</protein>
<dbReference type="EMBL" id="JXXV01000004">
    <property type="protein sequence ID" value="KJY85188.1"/>
    <property type="molecule type" value="Genomic_DNA"/>
</dbReference>
<dbReference type="SUPFAM" id="SSF55811">
    <property type="entry name" value="Nudix"/>
    <property type="match status" value="1"/>
</dbReference>
<dbReference type="PATRIC" id="fig|579748.3.peg.184"/>
<name>A0A0F4NQQ4_9VIBR</name>
<dbReference type="GO" id="GO:0016787">
    <property type="term" value="F:hydrolase activity"/>
    <property type="evidence" value="ECO:0007669"/>
    <property type="project" value="UniProtKB-KW"/>
</dbReference>
<evidence type="ECO:0000256" key="1">
    <source>
        <dbReference type="ARBA" id="ARBA00001946"/>
    </source>
</evidence>
<evidence type="ECO:0000313" key="5">
    <source>
        <dbReference type="Proteomes" id="UP000033673"/>
    </source>
</evidence>
<dbReference type="Proteomes" id="UP000033673">
    <property type="component" value="Unassembled WGS sequence"/>
</dbReference>
<dbReference type="PANTHER" id="PTHR43046">
    <property type="entry name" value="GDP-MANNOSE MANNOSYL HYDROLASE"/>
    <property type="match status" value="1"/>
</dbReference>
<keyword evidence="5" id="KW-1185">Reference proteome</keyword>
<evidence type="ECO:0000259" key="3">
    <source>
        <dbReference type="PROSITE" id="PS51462"/>
    </source>
</evidence>
<dbReference type="PANTHER" id="PTHR43046:SF16">
    <property type="entry name" value="ADP-RIBOSE PYROPHOSPHATASE YJHB-RELATED"/>
    <property type="match status" value="1"/>
</dbReference>
<evidence type="ECO:0000313" key="4">
    <source>
        <dbReference type="EMBL" id="KJY85188.1"/>
    </source>
</evidence>
<dbReference type="OrthoDB" id="9810648at2"/>
<comment type="cofactor">
    <cofactor evidence="1">
        <name>Mg(2+)</name>
        <dbReference type="ChEBI" id="CHEBI:18420"/>
    </cofactor>
</comment>
<comment type="caution">
    <text evidence="4">The sequence shown here is derived from an EMBL/GenBank/DDBJ whole genome shotgun (WGS) entry which is preliminary data.</text>
</comment>
<dbReference type="AlphaFoldDB" id="A0A0F4NQQ4"/>
<dbReference type="InterPro" id="IPR000086">
    <property type="entry name" value="NUDIX_hydrolase_dom"/>
</dbReference>
<dbReference type="STRING" id="579748.TW81_00880"/>
<dbReference type="RefSeq" id="WP_045953842.1">
    <property type="nucleotide sequence ID" value="NZ_JXXV01000004.1"/>
</dbReference>
<feature type="domain" description="Nudix hydrolase" evidence="3">
    <location>
        <begin position="1"/>
        <end position="138"/>
    </location>
</feature>
<keyword evidence="2" id="KW-0378">Hydrolase</keyword>
<dbReference type="Pfam" id="PF00293">
    <property type="entry name" value="NUDIX"/>
    <property type="match status" value="1"/>
</dbReference>
<dbReference type="InterPro" id="IPR015797">
    <property type="entry name" value="NUDIX_hydrolase-like_dom_sf"/>
</dbReference>
<dbReference type="Gene3D" id="3.90.79.10">
    <property type="entry name" value="Nucleoside Triphosphate Pyrophosphohydrolase"/>
    <property type="match status" value="1"/>
</dbReference>
<proteinExistence type="predicted"/>
<reference evidence="4 5" key="1">
    <citation type="journal article" date="2015" name="BMC Genomics">
        <title>Genome mining reveals unlocked bioactive potential of marine Gram-negative bacteria.</title>
        <authorList>
            <person name="Machado H."/>
            <person name="Sonnenschein E.C."/>
            <person name="Melchiorsen J."/>
            <person name="Gram L."/>
        </authorList>
    </citation>
    <scope>NUCLEOTIDE SEQUENCE [LARGE SCALE GENOMIC DNA]</scope>
    <source>
        <strain evidence="4 5">S2757</strain>
    </source>
</reference>